<feature type="region of interest" description="Disordered" evidence="1">
    <location>
        <begin position="71"/>
        <end position="105"/>
    </location>
</feature>
<name>A0A068TR26_COFCA</name>
<accession>A0A068TR26</accession>
<evidence type="ECO:0000256" key="2">
    <source>
        <dbReference type="SAM" id="Phobius"/>
    </source>
</evidence>
<gene>
    <name evidence="3" type="ORF">GSCOC_T00025657001</name>
</gene>
<protein>
    <submittedName>
        <fullName evidence="3">Uncharacterized protein</fullName>
    </submittedName>
</protein>
<feature type="compositionally biased region" description="Basic residues" evidence="1">
    <location>
        <begin position="24"/>
        <end position="36"/>
    </location>
</feature>
<evidence type="ECO:0000313" key="4">
    <source>
        <dbReference type="Proteomes" id="UP000295252"/>
    </source>
</evidence>
<keyword evidence="2" id="KW-1133">Transmembrane helix</keyword>
<feature type="region of interest" description="Disordered" evidence="1">
    <location>
        <begin position="1"/>
        <end position="36"/>
    </location>
</feature>
<keyword evidence="4" id="KW-1185">Reference proteome</keyword>
<keyword evidence="2" id="KW-0812">Transmembrane</keyword>
<sequence length="179" mass="20447">METGRRETVKEKLKKKKERELSWKRKKKQKKRRRRRRLLKAIESRQSWPELASPELLYNRSPLPKLPAEAASCNRELTGREHAPSSETPLYPVGQNRSAPSRPTFRRHRQHSIRSIPHCSAALRSSAAGDSDSAESLEKLGRVSLLLSIGFPFSLSGLSLISEVLVLIRNFLLLFSPQK</sequence>
<reference evidence="4" key="1">
    <citation type="journal article" date="2014" name="Science">
        <title>The coffee genome provides insight into the convergent evolution of caffeine biosynthesis.</title>
        <authorList>
            <person name="Denoeud F."/>
            <person name="Carretero-Paulet L."/>
            <person name="Dereeper A."/>
            <person name="Droc G."/>
            <person name="Guyot R."/>
            <person name="Pietrella M."/>
            <person name="Zheng C."/>
            <person name="Alberti A."/>
            <person name="Anthony F."/>
            <person name="Aprea G."/>
            <person name="Aury J.M."/>
            <person name="Bento P."/>
            <person name="Bernard M."/>
            <person name="Bocs S."/>
            <person name="Campa C."/>
            <person name="Cenci A."/>
            <person name="Combes M.C."/>
            <person name="Crouzillat D."/>
            <person name="Da Silva C."/>
            <person name="Daddiego L."/>
            <person name="De Bellis F."/>
            <person name="Dussert S."/>
            <person name="Garsmeur O."/>
            <person name="Gayraud T."/>
            <person name="Guignon V."/>
            <person name="Jahn K."/>
            <person name="Jamilloux V."/>
            <person name="Joet T."/>
            <person name="Labadie K."/>
            <person name="Lan T."/>
            <person name="Leclercq J."/>
            <person name="Lepelley M."/>
            <person name="Leroy T."/>
            <person name="Li L.T."/>
            <person name="Librado P."/>
            <person name="Lopez L."/>
            <person name="Munoz A."/>
            <person name="Noel B."/>
            <person name="Pallavicini A."/>
            <person name="Perrotta G."/>
            <person name="Poncet V."/>
            <person name="Pot D."/>
            <person name="Priyono X."/>
            <person name="Rigoreau M."/>
            <person name="Rouard M."/>
            <person name="Rozas J."/>
            <person name="Tranchant-Dubreuil C."/>
            <person name="VanBuren R."/>
            <person name="Zhang Q."/>
            <person name="Andrade A.C."/>
            <person name="Argout X."/>
            <person name="Bertrand B."/>
            <person name="de Kochko A."/>
            <person name="Graziosi G."/>
            <person name="Henry R.J."/>
            <person name="Jayarama X."/>
            <person name="Ming R."/>
            <person name="Nagai C."/>
            <person name="Rounsley S."/>
            <person name="Sankoff D."/>
            <person name="Giuliano G."/>
            <person name="Albert V.A."/>
            <person name="Wincker P."/>
            <person name="Lashermes P."/>
        </authorList>
    </citation>
    <scope>NUCLEOTIDE SEQUENCE [LARGE SCALE GENOMIC DNA]</scope>
    <source>
        <strain evidence="4">cv. DH200-94</strain>
    </source>
</reference>
<dbReference type="Gramene" id="CDO98750">
    <property type="protein sequence ID" value="CDO98750"/>
    <property type="gene ID" value="GSCOC_T00025657001"/>
</dbReference>
<evidence type="ECO:0000256" key="1">
    <source>
        <dbReference type="SAM" id="MobiDB-lite"/>
    </source>
</evidence>
<dbReference type="Proteomes" id="UP000295252">
    <property type="component" value="Chromosome V"/>
</dbReference>
<feature type="compositionally biased region" description="Basic and acidic residues" evidence="1">
    <location>
        <begin position="1"/>
        <end position="11"/>
    </location>
</feature>
<dbReference type="AlphaFoldDB" id="A0A068TR26"/>
<keyword evidence="2" id="KW-0472">Membrane</keyword>
<proteinExistence type="predicted"/>
<feature type="transmembrane region" description="Helical" evidence="2">
    <location>
        <begin position="145"/>
        <end position="168"/>
    </location>
</feature>
<organism evidence="3 4">
    <name type="scientific">Coffea canephora</name>
    <name type="common">Robusta coffee</name>
    <dbReference type="NCBI Taxonomy" id="49390"/>
    <lineage>
        <taxon>Eukaryota</taxon>
        <taxon>Viridiplantae</taxon>
        <taxon>Streptophyta</taxon>
        <taxon>Embryophyta</taxon>
        <taxon>Tracheophyta</taxon>
        <taxon>Spermatophyta</taxon>
        <taxon>Magnoliopsida</taxon>
        <taxon>eudicotyledons</taxon>
        <taxon>Gunneridae</taxon>
        <taxon>Pentapetalae</taxon>
        <taxon>asterids</taxon>
        <taxon>lamiids</taxon>
        <taxon>Gentianales</taxon>
        <taxon>Rubiaceae</taxon>
        <taxon>Ixoroideae</taxon>
        <taxon>Gardenieae complex</taxon>
        <taxon>Bertiereae - Coffeeae clade</taxon>
        <taxon>Coffeeae</taxon>
        <taxon>Coffea</taxon>
    </lineage>
</organism>
<dbReference type="EMBL" id="HG739087">
    <property type="protein sequence ID" value="CDO98750.1"/>
    <property type="molecule type" value="Genomic_DNA"/>
</dbReference>
<evidence type="ECO:0000313" key="3">
    <source>
        <dbReference type="EMBL" id="CDO98750.1"/>
    </source>
</evidence>
<dbReference type="InParanoid" id="A0A068TR26"/>